<proteinExistence type="predicted"/>
<dbReference type="EMBL" id="AP014959">
    <property type="protein sequence ID" value="BAS83827.1"/>
    <property type="molecule type" value="Genomic_DNA"/>
</dbReference>
<reference evidence="2 3" key="2">
    <citation type="journal article" date="2013" name="Plant Cell Physiol.">
        <title>Rice Annotation Project Database (RAP-DB): an integrative and interactive database for rice genomics.</title>
        <authorList>
            <person name="Sakai H."/>
            <person name="Lee S.S."/>
            <person name="Tanaka T."/>
            <person name="Numa H."/>
            <person name="Kim J."/>
            <person name="Kawahara Y."/>
            <person name="Wakimoto H."/>
            <person name="Yang C.C."/>
            <person name="Iwamoto M."/>
            <person name="Abe T."/>
            <person name="Yamada Y."/>
            <person name="Muto A."/>
            <person name="Inokuchi H."/>
            <person name="Ikemura T."/>
            <person name="Matsumoto T."/>
            <person name="Sasaki T."/>
            <person name="Itoh T."/>
        </authorList>
    </citation>
    <scope>NUCLEOTIDE SEQUENCE [LARGE SCALE GENOMIC DNA]</scope>
    <source>
        <strain evidence="3">cv. Nipponbare</strain>
    </source>
</reference>
<evidence type="ECO:0000313" key="2">
    <source>
        <dbReference type="EMBL" id="BAS83827.1"/>
    </source>
</evidence>
<sequence length="194" mass="20334">MEESTSCTDLGFFGSSAGAAASCEADALLTSRFVSIAESATSLVVFSPSAELPSPPPAGAPSAPMAEPESPLAGAPPFSLPSAASFTSIAEPTPPADGKPPASERRAASPKLPLLPLPGRTSTAAPLVERPPPPAARTGPRAMAEAFPAREEEATKGRWSGRPKRRAKREKRKEKRREEEAKERRMRPLGLTTP</sequence>
<reference evidence="2 3" key="3">
    <citation type="journal article" date="2013" name="Rice">
        <title>Improvement of the Oryza sativa Nipponbare reference genome using next generation sequence and optical map data.</title>
        <authorList>
            <person name="Kawahara Y."/>
            <person name="de la Bastide M."/>
            <person name="Hamilton J.P."/>
            <person name="Kanamori H."/>
            <person name="McCombie W.R."/>
            <person name="Ouyang S."/>
            <person name="Schwartz D.C."/>
            <person name="Tanaka T."/>
            <person name="Wu J."/>
            <person name="Zhou S."/>
            <person name="Childs K.L."/>
            <person name="Davidson R.M."/>
            <person name="Lin H."/>
            <person name="Quesada-Ocampo L."/>
            <person name="Vaillancourt B."/>
            <person name="Sakai H."/>
            <person name="Lee S.S."/>
            <person name="Kim J."/>
            <person name="Numa H."/>
            <person name="Itoh T."/>
            <person name="Buell C.R."/>
            <person name="Matsumoto T."/>
        </authorList>
    </citation>
    <scope>NUCLEOTIDE SEQUENCE [LARGE SCALE GENOMIC DNA]</scope>
    <source>
        <strain evidence="3">cv. Nipponbare</strain>
    </source>
</reference>
<feature type="compositionally biased region" description="Low complexity" evidence="1">
    <location>
        <begin position="60"/>
        <end position="73"/>
    </location>
</feature>
<feature type="region of interest" description="Disordered" evidence="1">
    <location>
        <begin position="48"/>
        <end position="194"/>
    </location>
</feature>
<keyword evidence="3" id="KW-1185">Reference proteome</keyword>
<dbReference type="InParanoid" id="A0A0P0VXD7"/>
<name>A0A0P0VXD7_ORYSJ</name>
<dbReference type="Gramene" id="Os03t0307600-00">
    <property type="protein sequence ID" value="Os03t0307600-00"/>
    <property type="gene ID" value="Os03g0307600"/>
</dbReference>
<dbReference type="Proteomes" id="UP000059680">
    <property type="component" value="Chromosome 3"/>
</dbReference>
<dbReference type="AlphaFoldDB" id="A0A0P0VXD7"/>
<gene>
    <name evidence="2" type="ordered locus">Os03g0307600</name>
    <name evidence="2" type="ORF">OSNPB_030307600</name>
</gene>
<dbReference type="PaxDb" id="39947-A0A0P0VXD7"/>
<accession>A0A0P0VXD7</accession>
<reference evidence="3" key="1">
    <citation type="journal article" date="2005" name="Nature">
        <title>The map-based sequence of the rice genome.</title>
        <authorList>
            <consortium name="International rice genome sequencing project (IRGSP)"/>
            <person name="Matsumoto T."/>
            <person name="Wu J."/>
            <person name="Kanamori H."/>
            <person name="Katayose Y."/>
            <person name="Fujisawa M."/>
            <person name="Namiki N."/>
            <person name="Mizuno H."/>
            <person name="Yamamoto K."/>
            <person name="Antonio B.A."/>
            <person name="Baba T."/>
            <person name="Sakata K."/>
            <person name="Nagamura Y."/>
            <person name="Aoki H."/>
            <person name="Arikawa K."/>
            <person name="Arita K."/>
            <person name="Bito T."/>
            <person name="Chiden Y."/>
            <person name="Fujitsuka N."/>
            <person name="Fukunaka R."/>
            <person name="Hamada M."/>
            <person name="Harada C."/>
            <person name="Hayashi A."/>
            <person name="Hijishita S."/>
            <person name="Honda M."/>
            <person name="Hosokawa S."/>
            <person name="Ichikawa Y."/>
            <person name="Idonuma A."/>
            <person name="Iijima M."/>
            <person name="Ikeda M."/>
            <person name="Ikeno M."/>
            <person name="Ito K."/>
            <person name="Ito S."/>
            <person name="Ito T."/>
            <person name="Ito Y."/>
            <person name="Ito Y."/>
            <person name="Iwabuchi A."/>
            <person name="Kamiya K."/>
            <person name="Karasawa W."/>
            <person name="Kurita K."/>
            <person name="Katagiri S."/>
            <person name="Kikuta A."/>
            <person name="Kobayashi H."/>
            <person name="Kobayashi N."/>
            <person name="Machita K."/>
            <person name="Maehara T."/>
            <person name="Masukawa M."/>
            <person name="Mizubayashi T."/>
            <person name="Mukai Y."/>
            <person name="Nagasaki H."/>
            <person name="Nagata Y."/>
            <person name="Naito S."/>
            <person name="Nakashima M."/>
            <person name="Nakama Y."/>
            <person name="Nakamichi Y."/>
            <person name="Nakamura M."/>
            <person name="Meguro A."/>
            <person name="Negishi M."/>
            <person name="Ohta I."/>
            <person name="Ohta T."/>
            <person name="Okamoto M."/>
            <person name="Ono N."/>
            <person name="Saji S."/>
            <person name="Sakaguchi M."/>
            <person name="Sakai K."/>
            <person name="Shibata M."/>
            <person name="Shimokawa T."/>
            <person name="Song J."/>
            <person name="Takazaki Y."/>
            <person name="Terasawa K."/>
            <person name="Tsugane M."/>
            <person name="Tsuji K."/>
            <person name="Ueda S."/>
            <person name="Waki K."/>
            <person name="Yamagata H."/>
            <person name="Yamamoto M."/>
            <person name="Yamamoto S."/>
            <person name="Yamane H."/>
            <person name="Yoshiki S."/>
            <person name="Yoshihara R."/>
            <person name="Yukawa K."/>
            <person name="Zhong H."/>
            <person name="Yano M."/>
            <person name="Yuan Q."/>
            <person name="Ouyang S."/>
            <person name="Liu J."/>
            <person name="Jones K.M."/>
            <person name="Gansberger K."/>
            <person name="Moffat K."/>
            <person name="Hill J."/>
            <person name="Bera J."/>
            <person name="Fadrosh D."/>
            <person name="Jin S."/>
            <person name="Johri S."/>
            <person name="Kim M."/>
            <person name="Overton L."/>
            <person name="Reardon M."/>
            <person name="Tsitrin T."/>
            <person name="Vuong H."/>
            <person name="Weaver B."/>
            <person name="Ciecko A."/>
            <person name="Tallon L."/>
            <person name="Jackson J."/>
            <person name="Pai G."/>
            <person name="Aken S.V."/>
            <person name="Utterback T."/>
            <person name="Reidmuller S."/>
            <person name="Feldblyum T."/>
            <person name="Hsiao J."/>
            <person name="Zismann V."/>
            <person name="Iobst S."/>
            <person name="de Vazeille A.R."/>
            <person name="Buell C.R."/>
            <person name="Ying K."/>
            <person name="Li Y."/>
            <person name="Lu T."/>
            <person name="Huang Y."/>
            <person name="Zhao Q."/>
            <person name="Feng Q."/>
            <person name="Zhang L."/>
            <person name="Zhu J."/>
            <person name="Weng Q."/>
            <person name="Mu J."/>
            <person name="Lu Y."/>
            <person name="Fan D."/>
            <person name="Liu Y."/>
            <person name="Guan J."/>
            <person name="Zhang Y."/>
            <person name="Yu S."/>
            <person name="Liu X."/>
            <person name="Zhang Y."/>
            <person name="Hong G."/>
            <person name="Han B."/>
            <person name="Choisne N."/>
            <person name="Demange N."/>
            <person name="Orjeda G."/>
            <person name="Samain S."/>
            <person name="Cattolico L."/>
            <person name="Pelletier E."/>
            <person name="Couloux A."/>
            <person name="Segurens B."/>
            <person name="Wincker P."/>
            <person name="D'Hont A."/>
            <person name="Scarpelli C."/>
            <person name="Weissenbach J."/>
            <person name="Salanoubat M."/>
            <person name="Quetier F."/>
            <person name="Yu Y."/>
            <person name="Kim H.R."/>
            <person name="Rambo T."/>
            <person name="Currie J."/>
            <person name="Collura K."/>
            <person name="Luo M."/>
            <person name="Yang T."/>
            <person name="Ammiraju J.S.S."/>
            <person name="Engler F."/>
            <person name="Soderlund C."/>
            <person name="Wing R.A."/>
            <person name="Palmer L.E."/>
            <person name="de la Bastide M."/>
            <person name="Spiegel L."/>
            <person name="Nascimento L."/>
            <person name="Zutavern T."/>
            <person name="O'Shaughnessy A."/>
            <person name="Dike S."/>
            <person name="Dedhia N."/>
            <person name="Preston R."/>
            <person name="Balija V."/>
            <person name="McCombie W.R."/>
            <person name="Chow T."/>
            <person name="Chen H."/>
            <person name="Chung M."/>
            <person name="Chen C."/>
            <person name="Shaw J."/>
            <person name="Wu H."/>
            <person name="Hsiao K."/>
            <person name="Chao Y."/>
            <person name="Chu M."/>
            <person name="Cheng C."/>
            <person name="Hour A."/>
            <person name="Lee P."/>
            <person name="Lin S."/>
            <person name="Lin Y."/>
            <person name="Liou J."/>
            <person name="Liu S."/>
            <person name="Hsing Y."/>
            <person name="Raghuvanshi S."/>
            <person name="Mohanty A."/>
            <person name="Bharti A.K."/>
            <person name="Gaur A."/>
            <person name="Gupta V."/>
            <person name="Kumar D."/>
            <person name="Ravi V."/>
            <person name="Vij S."/>
            <person name="Kapur A."/>
            <person name="Khurana P."/>
            <person name="Khurana P."/>
            <person name="Khurana J.P."/>
            <person name="Tyagi A.K."/>
            <person name="Gaikwad K."/>
            <person name="Singh A."/>
            <person name="Dalal V."/>
            <person name="Srivastava S."/>
            <person name="Dixit A."/>
            <person name="Pal A.K."/>
            <person name="Ghazi I.A."/>
            <person name="Yadav M."/>
            <person name="Pandit A."/>
            <person name="Bhargava A."/>
            <person name="Sureshbabu K."/>
            <person name="Batra K."/>
            <person name="Sharma T.R."/>
            <person name="Mohapatra T."/>
            <person name="Singh N.K."/>
            <person name="Messing J."/>
            <person name="Nelson A.B."/>
            <person name="Fuks G."/>
            <person name="Kavchok S."/>
            <person name="Keizer G."/>
            <person name="Linton E."/>
            <person name="Llaca V."/>
            <person name="Song R."/>
            <person name="Tanyolac B."/>
            <person name="Young S."/>
            <person name="Ho-Il K."/>
            <person name="Hahn J.H."/>
            <person name="Sangsakoo G."/>
            <person name="Vanavichit A."/>
            <person name="de Mattos Luiz.A.T."/>
            <person name="Zimmer P.D."/>
            <person name="Malone G."/>
            <person name="Dellagostin O."/>
            <person name="de Oliveira A.C."/>
            <person name="Bevan M."/>
            <person name="Bancroft I."/>
            <person name="Minx P."/>
            <person name="Cordum H."/>
            <person name="Wilson R."/>
            <person name="Cheng Z."/>
            <person name="Jin W."/>
            <person name="Jiang J."/>
            <person name="Leong S.A."/>
            <person name="Iwama H."/>
            <person name="Gojobori T."/>
            <person name="Itoh T."/>
            <person name="Niimura Y."/>
            <person name="Fujii Y."/>
            <person name="Habara T."/>
            <person name="Sakai H."/>
            <person name="Sato Y."/>
            <person name="Wilson G."/>
            <person name="Kumar K."/>
            <person name="McCouch S."/>
            <person name="Juretic N."/>
            <person name="Hoen D."/>
            <person name="Wright S."/>
            <person name="Bruskiewich R."/>
            <person name="Bureau T."/>
            <person name="Miyao A."/>
            <person name="Hirochika H."/>
            <person name="Nishikawa T."/>
            <person name="Kadowaki K."/>
            <person name="Sugiura M."/>
            <person name="Burr B."/>
            <person name="Sasaki T."/>
        </authorList>
    </citation>
    <scope>NUCLEOTIDE SEQUENCE [LARGE SCALE GENOMIC DNA]</scope>
    <source>
        <strain evidence="3">cv. Nipponbare</strain>
    </source>
</reference>
<protein>
    <submittedName>
        <fullName evidence="2">Os03g0307600 protein</fullName>
    </submittedName>
</protein>
<evidence type="ECO:0000313" key="3">
    <source>
        <dbReference type="Proteomes" id="UP000059680"/>
    </source>
</evidence>
<organism evidence="2 3">
    <name type="scientific">Oryza sativa subsp. japonica</name>
    <name type="common">Rice</name>
    <dbReference type="NCBI Taxonomy" id="39947"/>
    <lineage>
        <taxon>Eukaryota</taxon>
        <taxon>Viridiplantae</taxon>
        <taxon>Streptophyta</taxon>
        <taxon>Embryophyta</taxon>
        <taxon>Tracheophyta</taxon>
        <taxon>Spermatophyta</taxon>
        <taxon>Magnoliopsida</taxon>
        <taxon>Liliopsida</taxon>
        <taxon>Poales</taxon>
        <taxon>Poaceae</taxon>
        <taxon>BOP clade</taxon>
        <taxon>Oryzoideae</taxon>
        <taxon>Oryzeae</taxon>
        <taxon>Oryzinae</taxon>
        <taxon>Oryza</taxon>
        <taxon>Oryza sativa</taxon>
    </lineage>
</organism>
<feature type="compositionally biased region" description="Basic residues" evidence="1">
    <location>
        <begin position="159"/>
        <end position="175"/>
    </location>
</feature>
<evidence type="ECO:0000256" key="1">
    <source>
        <dbReference type="SAM" id="MobiDB-lite"/>
    </source>
</evidence>